<name>A0A5C5X6G4_9PLAN</name>
<proteinExistence type="predicted"/>
<protein>
    <submittedName>
        <fullName evidence="2">MEKHLA domain protein</fullName>
    </submittedName>
</protein>
<dbReference type="OrthoDB" id="9794448at2"/>
<evidence type="ECO:0000313" key="2">
    <source>
        <dbReference type="EMBL" id="TWT58239.1"/>
    </source>
</evidence>
<organism evidence="2 3">
    <name type="scientific">Thalassoglobus neptunius</name>
    <dbReference type="NCBI Taxonomy" id="1938619"/>
    <lineage>
        <taxon>Bacteria</taxon>
        <taxon>Pseudomonadati</taxon>
        <taxon>Planctomycetota</taxon>
        <taxon>Planctomycetia</taxon>
        <taxon>Planctomycetales</taxon>
        <taxon>Planctomycetaceae</taxon>
        <taxon>Thalassoglobus</taxon>
    </lineage>
</organism>
<dbReference type="RefSeq" id="WP_146508486.1">
    <property type="nucleotide sequence ID" value="NZ_SIHI01000001.1"/>
</dbReference>
<dbReference type="Proteomes" id="UP000317243">
    <property type="component" value="Unassembled WGS sequence"/>
</dbReference>
<reference evidence="2 3" key="1">
    <citation type="submission" date="2019-02" db="EMBL/GenBank/DDBJ databases">
        <title>Deep-cultivation of Planctomycetes and their phenomic and genomic characterization uncovers novel biology.</title>
        <authorList>
            <person name="Wiegand S."/>
            <person name="Jogler M."/>
            <person name="Boedeker C."/>
            <person name="Pinto D."/>
            <person name="Vollmers J."/>
            <person name="Rivas-Marin E."/>
            <person name="Kohn T."/>
            <person name="Peeters S.H."/>
            <person name="Heuer A."/>
            <person name="Rast P."/>
            <person name="Oberbeckmann S."/>
            <person name="Bunk B."/>
            <person name="Jeske O."/>
            <person name="Meyerdierks A."/>
            <person name="Storesund J.E."/>
            <person name="Kallscheuer N."/>
            <person name="Luecker S."/>
            <person name="Lage O.M."/>
            <person name="Pohl T."/>
            <person name="Merkel B.J."/>
            <person name="Hornburger P."/>
            <person name="Mueller R.-W."/>
            <person name="Bruemmer F."/>
            <person name="Labrenz M."/>
            <person name="Spormann A.M."/>
            <person name="Op Den Camp H."/>
            <person name="Overmann J."/>
            <person name="Amann R."/>
            <person name="Jetten M.S.M."/>
            <person name="Mascher T."/>
            <person name="Medema M.H."/>
            <person name="Devos D.P."/>
            <person name="Kaster A.-K."/>
            <person name="Ovreas L."/>
            <person name="Rohde M."/>
            <person name="Galperin M.Y."/>
            <person name="Jogler C."/>
        </authorList>
    </citation>
    <scope>NUCLEOTIDE SEQUENCE [LARGE SCALE GENOMIC DNA]</scope>
    <source>
        <strain evidence="2 3">KOR42</strain>
    </source>
</reference>
<dbReference type="InterPro" id="IPR013978">
    <property type="entry name" value="MEKHLA"/>
</dbReference>
<feature type="domain" description="MEKHLA" evidence="1">
    <location>
        <begin position="14"/>
        <end position="155"/>
    </location>
</feature>
<evidence type="ECO:0000313" key="3">
    <source>
        <dbReference type="Proteomes" id="UP000317243"/>
    </source>
</evidence>
<dbReference type="EMBL" id="SIHI01000001">
    <property type="protein sequence ID" value="TWT58239.1"/>
    <property type="molecule type" value="Genomic_DNA"/>
</dbReference>
<gene>
    <name evidence="2" type="ORF">KOR42_16100</name>
</gene>
<keyword evidence="3" id="KW-1185">Reference proteome</keyword>
<accession>A0A5C5X6G4</accession>
<comment type="caution">
    <text evidence="2">The sequence shown here is derived from an EMBL/GenBank/DDBJ whole genome shotgun (WGS) entry which is preliminary data.</text>
</comment>
<dbReference type="Pfam" id="PF08670">
    <property type="entry name" value="MEKHLA"/>
    <property type="match status" value="1"/>
</dbReference>
<evidence type="ECO:0000259" key="1">
    <source>
        <dbReference type="Pfam" id="PF08670"/>
    </source>
</evidence>
<sequence length="167" mass="19715">MSQDSLWIKRNWVAHTQLMLDSYERYLKKELIPREGSQLDQAKTLFLSPFVVVSHDYRPDPVLNYGNQVALDLWEMDVATLCNTPSRMTAEPMHRDERKRLLKRTTENGYVDDYSGIRISQNGRRFLIRQAVVWNLIDFKNNYRGQAATFSEWEWLDENESTPKPSD</sequence>
<dbReference type="AlphaFoldDB" id="A0A5C5X6G4"/>